<dbReference type="InterPro" id="IPR027417">
    <property type="entry name" value="P-loop_NTPase"/>
</dbReference>
<sequence>MSQPPGDLSRDQLCALIEGYIGEPRMAKIGEALGDFAPEPFAAPPRILCILFASRSGSSYAGRLLAKTGHFEEVGENFAPDQLRAIAERRSLPDLHAAARWMVGRRGTKRAFGYKAGFSVLASAARLGFLNETLERTQFVALRRRDRIAQAVSLARAEMSGRFHSNQQPDRAVTEQDYDGEAIAGCLHRIERAEHDLADFAERIGARPMLAYYEDICADPARFAASVCDLLDLPMAGDFDASVDLEILRDAVNDAWAARFREDWPVSS</sequence>
<dbReference type="Pfam" id="PF09037">
    <property type="entry name" value="Sulphotransf"/>
    <property type="match status" value="1"/>
</dbReference>
<feature type="domain" description="Sulphotransferase Stf0" evidence="1">
    <location>
        <begin position="130"/>
        <end position="263"/>
    </location>
</feature>
<dbReference type="Proteomes" id="UP000564378">
    <property type="component" value="Unassembled WGS sequence"/>
</dbReference>
<dbReference type="RefSeq" id="WP_185800030.1">
    <property type="nucleotide sequence ID" value="NZ_JACJVJ010000001.1"/>
</dbReference>
<keyword evidence="3" id="KW-1185">Reference proteome</keyword>
<comment type="caution">
    <text evidence="2">The sequence shown here is derived from an EMBL/GenBank/DDBJ whole genome shotgun (WGS) entry which is preliminary data.</text>
</comment>
<dbReference type="Gene3D" id="3.40.50.300">
    <property type="entry name" value="P-loop containing nucleotide triphosphate hydrolases"/>
    <property type="match status" value="1"/>
</dbReference>
<protein>
    <recommendedName>
        <fullName evidence="1">Sulphotransferase Stf0 domain-containing protein</fullName>
    </recommendedName>
</protein>
<dbReference type="InterPro" id="IPR024628">
    <property type="entry name" value="Sulfotransferase_Stf0_dom"/>
</dbReference>
<dbReference type="EMBL" id="JACJVJ010000001">
    <property type="protein sequence ID" value="MBC2776773.1"/>
    <property type="molecule type" value="Genomic_DNA"/>
</dbReference>
<evidence type="ECO:0000259" key="1">
    <source>
        <dbReference type="Pfam" id="PF09037"/>
    </source>
</evidence>
<gene>
    <name evidence="2" type="ORF">H6P80_03985</name>
</gene>
<accession>A0A842HWC2</accession>
<dbReference type="AlphaFoldDB" id="A0A842HWC2"/>
<dbReference type="SUPFAM" id="SSF52540">
    <property type="entry name" value="P-loop containing nucleoside triphosphate hydrolases"/>
    <property type="match status" value="1"/>
</dbReference>
<proteinExistence type="predicted"/>
<evidence type="ECO:0000313" key="3">
    <source>
        <dbReference type="Proteomes" id="UP000564378"/>
    </source>
</evidence>
<evidence type="ECO:0000313" key="2">
    <source>
        <dbReference type="EMBL" id="MBC2776773.1"/>
    </source>
</evidence>
<reference evidence="2 3" key="1">
    <citation type="submission" date="2020-08" db="EMBL/GenBank/DDBJ databases">
        <title>Draft genome sequence of Parasphingopyxis sp. GrpM-11.</title>
        <authorList>
            <person name="Oh J."/>
            <person name="Roh D.-H."/>
        </authorList>
    </citation>
    <scope>NUCLEOTIDE SEQUENCE [LARGE SCALE GENOMIC DNA]</scope>
    <source>
        <strain evidence="2 3">GrpM-11</strain>
    </source>
</reference>
<organism evidence="2 3">
    <name type="scientific">Parasphingopyxis marina</name>
    <dbReference type="NCBI Taxonomy" id="2761622"/>
    <lineage>
        <taxon>Bacteria</taxon>
        <taxon>Pseudomonadati</taxon>
        <taxon>Pseudomonadota</taxon>
        <taxon>Alphaproteobacteria</taxon>
        <taxon>Sphingomonadales</taxon>
        <taxon>Sphingomonadaceae</taxon>
        <taxon>Parasphingopyxis</taxon>
    </lineage>
</organism>
<name>A0A842HWC2_9SPHN</name>